<sequence length="129" mass="15129">MTSFSPKCLVSYLGLLYIMFIFHMVVHFVVGHPLSLFSPPFEVNCLLQYIESIIGKCFSLAIYEVEGLAWSRIHHFAFDDFLKILLQCYISTLILFSVLLYHLKKQWIKTYCTVSLFTRHINEDEDLQP</sequence>
<feature type="transmembrane region" description="Helical" evidence="1">
    <location>
        <begin position="84"/>
        <end position="103"/>
    </location>
</feature>
<feature type="transmembrane region" description="Helical" evidence="1">
    <location>
        <begin position="12"/>
        <end position="30"/>
    </location>
</feature>
<dbReference type="EMBL" id="WNTK01000273">
    <property type="protein sequence ID" value="KAG9470491.1"/>
    <property type="molecule type" value="Genomic_DNA"/>
</dbReference>
<evidence type="ECO:0000313" key="2">
    <source>
        <dbReference type="EMBL" id="KAG9470491.1"/>
    </source>
</evidence>
<keyword evidence="1" id="KW-0812">Transmembrane</keyword>
<evidence type="ECO:0000313" key="3">
    <source>
        <dbReference type="Proteomes" id="UP000770717"/>
    </source>
</evidence>
<name>A0A8J6EK78_ELECQ</name>
<organism evidence="2 3">
    <name type="scientific">Eleutherodactylus coqui</name>
    <name type="common">Puerto Rican coqui</name>
    <dbReference type="NCBI Taxonomy" id="57060"/>
    <lineage>
        <taxon>Eukaryota</taxon>
        <taxon>Metazoa</taxon>
        <taxon>Chordata</taxon>
        <taxon>Craniata</taxon>
        <taxon>Vertebrata</taxon>
        <taxon>Euteleostomi</taxon>
        <taxon>Amphibia</taxon>
        <taxon>Batrachia</taxon>
        <taxon>Anura</taxon>
        <taxon>Neobatrachia</taxon>
        <taxon>Hyloidea</taxon>
        <taxon>Eleutherodactylidae</taxon>
        <taxon>Eleutherodactylinae</taxon>
        <taxon>Eleutherodactylus</taxon>
        <taxon>Eleutherodactylus</taxon>
    </lineage>
</organism>
<dbReference type="AlphaFoldDB" id="A0A8J6EK78"/>
<protein>
    <submittedName>
        <fullName evidence="2">Uncharacterized protein</fullName>
    </submittedName>
</protein>
<evidence type="ECO:0000256" key="1">
    <source>
        <dbReference type="SAM" id="Phobius"/>
    </source>
</evidence>
<proteinExistence type="predicted"/>
<reference evidence="2" key="1">
    <citation type="thesis" date="2020" institute="ProQuest LLC" country="789 East Eisenhower Parkway, Ann Arbor, MI, USA">
        <title>Comparative Genomics and Chromosome Evolution.</title>
        <authorList>
            <person name="Mudd A.B."/>
        </authorList>
    </citation>
    <scope>NUCLEOTIDE SEQUENCE</scope>
    <source>
        <strain evidence="2">HN-11 Male</strain>
        <tissue evidence="2">Kidney and liver</tissue>
    </source>
</reference>
<gene>
    <name evidence="2" type="ORF">GDO78_017622</name>
</gene>
<keyword evidence="1" id="KW-0472">Membrane</keyword>
<comment type="caution">
    <text evidence="2">The sequence shown here is derived from an EMBL/GenBank/DDBJ whole genome shotgun (WGS) entry which is preliminary data.</text>
</comment>
<dbReference type="Proteomes" id="UP000770717">
    <property type="component" value="Unassembled WGS sequence"/>
</dbReference>
<keyword evidence="3" id="KW-1185">Reference proteome</keyword>
<keyword evidence="1" id="KW-1133">Transmembrane helix</keyword>
<accession>A0A8J6EK78</accession>